<dbReference type="EC" id="4.98.1.1" evidence="6"/>
<dbReference type="InterPro" id="IPR033644">
    <property type="entry name" value="Ferrochelatase_C"/>
</dbReference>
<dbReference type="AlphaFoldDB" id="A0A328CCC3"/>
<keyword evidence="6" id="KW-0479">Metal-binding</keyword>
<dbReference type="InterPro" id="IPR001015">
    <property type="entry name" value="Ferrochelatase"/>
</dbReference>
<protein>
    <recommendedName>
        <fullName evidence="6">Ferrochelatase</fullName>
        <ecNumber evidence="6">4.98.1.1</ecNumber>
    </recommendedName>
    <alternativeName>
        <fullName evidence="6">Heme synthase</fullName>
    </alternativeName>
    <alternativeName>
        <fullName evidence="6">Protoheme ferro-lyase</fullName>
    </alternativeName>
</protein>
<evidence type="ECO:0000313" key="9">
    <source>
        <dbReference type="Proteomes" id="UP000249169"/>
    </source>
</evidence>
<dbReference type="GO" id="GO:0005737">
    <property type="term" value="C:cytoplasm"/>
    <property type="evidence" value="ECO:0007669"/>
    <property type="project" value="UniProtKB-SubCell"/>
</dbReference>
<comment type="catalytic activity">
    <reaction evidence="6">
        <text>heme b + 2 H(+) = protoporphyrin IX + Fe(2+)</text>
        <dbReference type="Rhea" id="RHEA:22584"/>
        <dbReference type="ChEBI" id="CHEBI:15378"/>
        <dbReference type="ChEBI" id="CHEBI:29033"/>
        <dbReference type="ChEBI" id="CHEBI:57306"/>
        <dbReference type="ChEBI" id="CHEBI:60344"/>
        <dbReference type="EC" id="4.98.1.1"/>
    </reaction>
</comment>
<evidence type="ECO:0000256" key="4">
    <source>
        <dbReference type="ARBA" id="ARBA00023244"/>
    </source>
</evidence>
<dbReference type="SUPFAM" id="SSF53800">
    <property type="entry name" value="Chelatase"/>
    <property type="match status" value="1"/>
</dbReference>
<evidence type="ECO:0000256" key="3">
    <source>
        <dbReference type="ARBA" id="ARBA00023239"/>
    </source>
</evidence>
<comment type="caution">
    <text evidence="8">The sequence shown here is derived from an EMBL/GenBank/DDBJ whole genome shotgun (WGS) entry which is preliminary data.</text>
</comment>
<keyword evidence="2 6" id="KW-0350">Heme biosynthesis</keyword>
<comment type="pathway">
    <text evidence="6">Porphyrin-containing compound metabolism; protoheme biosynthesis; protoheme from protoporphyrin-IX: step 1/1.</text>
</comment>
<dbReference type="PANTHER" id="PTHR11108">
    <property type="entry name" value="FERROCHELATASE"/>
    <property type="match status" value="1"/>
</dbReference>
<dbReference type="UniPathway" id="UPA00252">
    <property type="reaction ID" value="UER00325"/>
</dbReference>
<reference evidence="8 9" key="1">
    <citation type="submission" date="2018-05" db="EMBL/GenBank/DDBJ databases">
        <title>Lujinxingia marina gen. nov. sp. nov., a new facultative anaerobic member of the class Deltaproteobacteria, and proposal of Lujinxingaceae fam. nov.</title>
        <authorList>
            <person name="Li C.-M."/>
        </authorList>
    </citation>
    <scope>NUCLEOTIDE SEQUENCE [LARGE SCALE GENOMIC DNA]</scope>
    <source>
        <strain evidence="8 9">B210</strain>
    </source>
</reference>
<comment type="function">
    <text evidence="6">Catalyzes the ferrous insertion into protoporphyrin IX.</text>
</comment>
<keyword evidence="4 6" id="KW-0627">Porphyrin biosynthesis</keyword>
<evidence type="ECO:0000256" key="6">
    <source>
        <dbReference type="HAMAP-Rule" id="MF_00323"/>
    </source>
</evidence>
<dbReference type="GO" id="GO:0006783">
    <property type="term" value="P:heme biosynthetic process"/>
    <property type="evidence" value="ECO:0007669"/>
    <property type="project" value="UniProtKB-UniRule"/>
</dbReference>
<accession>A0A328CCC3</accession>
<dbReference type="Pfam" id="PF00762">
    <property type="entry name" value="Ferrochelatase"/>
    <property type="match status" value="1"/>
</dbReference>
<keyword evidence="6" id="KW-0963">Cytoplasm</keyword>
<organism evidence="8 9">
    <name type="scientific">Lujinxingia litoralis</name>
    <dbReference type="NCBI Taxonomy" id="2211119"/>
    <lineage>
        <taxon>Bacteria</taxon>
        <taxon>Deltaproteobacteria</taxon>
        <taxon>Bradymonadales</taxon>
        <taxon>Lujinxingiaceae</taxon>
        <taxon>Lujinxingia</taxon>
    </lineage>
</organism>
<dbReference type="CDD" id="cd03411">
    <property type="entry name" value="Ferrochelatase_N"/>
    <property type="match status" value="1"/>
</dbReference>
<name>A0A328CCC3_9DELT</name>
<dbReference type="Gene3D" id="3.40.50.1400">
    <property type="match status" value="2"/>
</dbReference>
<comment type="similarity">
    <text evidence="6 7">Belongs to the ferrochelatase family.</text>
</comment>
<dbReference type="EMBL" id="QHKO01000001">
    <property type="protein sequence ID" value="RAL25356.1"/>
    <property type="molecule type" value="Genomic_DNA"/>
</dbReference>
<dbReference type="RefSeq" id="WP_111728528.1">
    <property type="nucleotide sequence ID" value="NZ_QHKO01000001.1"/>
</dbReference>
<dbReference type="CDD" id="cd00419">
    <property type="entry name" value="Ferrochelatase_C"/>
    <property type="match status" value="1"/>
</dbReference>
<evidence type="ECO:0000256" key="1">
    <source>
        <dbReference type="ARBA" id="ARBA00023004"/>
    </source>
</evidence>
<evidence type="ECO:0000313" key="8">
    <source>
        <dbReference type="EMBL" id="RAL25356.1"/>
    </source>
</evidence>
<comment type="subcellular location">
    <subcellularLocation>
        <location evidence="6">Cytoplasm</location>
    </subcellularLocation>
</comment>
<dbReference type="InterPro" id="IPR033659">
    <property type="entry name" value="Ferrochelatase_N"/>
</dbReference>
<keyword evidence="1 6" id="KW-0408">Iron</keyword>
<dbReference type="GO" id="GO:0004325">
    <property type="term" value="F:ferrochelatase activity"/>
    <property type="evidence" value="ECO:0007669"/>
    <property type="project" value="UniProtKB-UniRule"/>
</dbReference>
<dbReference type="OrthoDB" id="9809741at2"/>
<sequence length="342" mass="38799">MSKGVLLVNLGSPDSTETADVRRYLREFLSDPRVLDINPIQRSALVNLIIAPTRAPKSAEAYKEVWTAEGSPLITITYRVRELLRERLEIPVEVGMRYGNPSTESGIRALLARGVKEIFLIPLYPHYAMSSYETAVAKVQDTLDRIAPDIRLVVQPPFYNDPQYIDAVLERANDALATDPDHVLFSFHGIPERQVKATDPSGCYCLRMEKCCETRHPAHSFCYRHQCFTTARMLAEKAGLPREKWSVSFQSRLGRDPWLKPYTDFVLEELPTQGVKRMVIFSPAFVADCLETIEELGMEGKEEFLKAGGKEYHLVPCLNDATPWIDLLERFVTDYLDGQLSV</sequence>
<dbReference type="NCBIfam" id="TIGR00109">
    <property type="entry name" value="hemH"/>
    <property type="match status" value="1"/>
</dbReference>
<dbReference type="GO" id="GO:0046872">
    <property type="term" value="F:metal ion binding"/>
    <property type="evidence" value="ECO:0007669"/>
    <property type="project" value="UniProtKB-KW"/>
</dbReference>
<feature type="binding site" evidence="6">
    <location>
        <position position="291"/>
    </location>
    <ligand>
        <name>Fe(2+)</name>
        <dbReference type="ChEBI" id="CHEBI:29033"/>
    </ligand>
</feature>
<keyword evidence="3 6" id="KW-0456">Lyase</keyword>
<evidence type="ECO:0000256" key="7">
    <source>
        <dbReference type="RuleBase" id="RU004185"/>
    </source>
</evidence>
<feature type="binding site" evidence="6">
    <location>
        <position position="188"/>
    </location>
    <ligand>
        <name>Fe(2+)</name>
        <dbReference type="ChEBI" id="CHEBI:29033"/>
    </ligand>
</feature>
<evidence type="ECO:0000256" key="2">
    <source>
        <dbReference type="ARBA" id="ARBA00023133"/>
    </source>
</evidence>
<gene>
    <name evidence="6" type="primary">hemH</name>
    <name evidence="8" type="ORF">DL240_03860</name>
</gene>
<dbReference type="Proteomes" id="UP000249169">
    <property type="component" value="Unassembled WGS sequence"/>
</dbReference>
<keyword evidence="9" id="KW-1185">Reference proteome</keyword>
<comment type="catalytic activity">
    <reaction evidence="5">
        <text>Fe-coproporphyrin III + 2 H(+) = coproporphyrin III + Fe(2+)</text>
        <dbReference type="Rhea" id="RHEA:49572"/>
        <dbReference type="ChEBI" id="CHEBI:15378"/>
        <dbReference type="ChEBI" id="CHEBI:29033"/>
        <dbReference type="ChEBI" id="CHEBI:68438"/>
        <dbReference type="ChEBI" id="CHEBI:131725"/>
        <dbReference type="EC" id="4.99.1.9"/>
    </reaction>
    <physiologicalReaction direction="right-to-left" evidence="5">
        <dbReference type="Rhea" id="RHEA:49574"/>
    </physiologicalReaction>
</comment>
<evidence type="ECO:0000256" key="5">
    <source>
        <dbReference type="ARBA" id="ARBA00024536"/>
    </source>
</evidence>
<dbReference type="PANTHER" id="PTHR11108:SF1">
    <property type="entry name" value="FERROCHELATASE, MITOCHONDRIAL"/>
    <property type="match status" value="1"/>
</dbReference>
<proteinExistence type="inferred from homology"/>
<dbReference type="HAMAP" id="MF_00323">
    <property type="entry name" value="Ferrochelatase"/>
    <property type="match status" value="1"/>
</dbReference>